<evidence type="ECO:0000313" key="3">
    <source>
        <dbReference type="Proteomes" id="UP000054693"/>
    </source>
</evidence>
<dbReference type="Proteomes" id="UP000054693">
    <property type="component" value="Unassembled WGS sequence"/>
</dbReference>
<dbReference type="AlphaFoldDB" id="A0A0W0ZQU8"/>
<feature type="region of interest" description="Disordered" evidence="1">
    <location>
        <begin position="304"/>
        <end position="325"/>
    </location>
</feature>
<comment type="caution">
    <text evidence="2">The sequence shown here is derived from an EMBL/GenBank/DDBJ whole genome shotgun (WGS) entry which is preliminary data.</text>
</comment>
<dbReference type="RefSeq" id="WP_058521874.1">
    <property type="nucleotide sequence ID" value="NZ_CAAAIP010000002.1"/>
</dbReference>
<name>A0A0W0ZQU8_9GAMM</name>
<protein>
    <submittedName>
        <fullName evidence="2">Uncharacterized protein</fullName>
    </submittedName>
</protein>
<keyword evidence="3" id="KW-1185">Reference proteome</keyword>
<accession>A0A0W0ZQU8</accession>
<reference evidence="2 3" key="1">
    <citation type="submission" date="2015-11" db="EMBL/GenBank/DDBJ databases">
        <title>Genomic analysis of 38 Legionella species identifies large and diverse effector repertoires.</title>
        <authorList>
            <person name="Burstein D."/>
            <person name="Amaro F."/>
            <person name="Zusman T."/>
            <person name="Lifshitz Z."/>
            <person name="Cohen O."/>
            <person name="Gilbert J.A."/>
            <person name="Pupko T."/>
            <person name="Shuman H.A."/>
            <person name="Segal G."/>
        </authorList>
    </citation>
    <scope>NUCLEOTIDE SEQUENCE [LARGE SCALE GENOMIC DNA]</scope>
    <source>
        <strain evidence="2 3">ATCC 49180</strain>
    </source>
</reference>
<proteinExistence type="predicted"/>
<organism evidence="2 3">
    <name type="scientific">Legionella tucsonensis</name>
    <dbReference type="NCBI Taxonomy" id="40335"/>
    <lineage>
        <taxon>Bacteria</taxon>
        <taxon>Pseudomonadati</taxon>
        <taxon>Pseudomonadota</taxon>
        <taxon>Gammaproteobacteria</taxon>
        <taxon>Legionellales</taxon>
        <taxon>Legionellaceae</taxon>
        <taxon>Legionella</taxon>
    </lineage>
</organism>
<sequence length="509" mass="57649">MKGKTGTVARLGTSIFAKKSSLTLGRHLWGAQKYAYEHHTSQVIIKSNYFDTFSFRGKRFISDKDTFSFFVLSTQDVAVRGMHKSEMNADLNKTLYGIVGRLPLTAYHENGTIDREETGRLVKEHRIGKVRGISTSESLFQGFKFSSFLIPQRQGMIAIDQENVPSTERHNPNTNPILAEEQTLTDAVWVGNTVVERELTISAIHISAIIGGVSRDGMRINVEYNPLYVDQHLLSEELKNEYALMLNDFYKVIPFAREDRNAPEVKEFKEKQREFYEKYAKAAGLSESHIEAIKKTIEDKNALVEKEHDQSRSKEKTKQKTHTGAKGAGAIAAGVGIGVGLYAKSKSDQKKMTLNHDEMMFLVENGYALSVVRNREEAAKHQQEPVRKDAISLSDFYSHQGLIGISNDEEIKLQQKLHDGIRQHVVNAFKFNKEPVFLLIDGTHGAYDQKNYLLGKIGKRNIDPSQIRAVISKEEGKPWDEETAFKAIISKIKELKEEPQKENTQRTML</sequence>
<dbReference type="EMBL" id="LNZA01000008">
    <property type="protein sequence ID" value="KTD71310.1"/>
    <property type="molecule type" value="Genomic_DNA"/>
</dbReference>
<gene>
    <name evidence="2" type="ORF">Ltuc_2669</name>
</gene>
<evidence type="ECO:0000313" key="2">
    <source>
        <dbReference type="EMBL" id="KTD71310.1"/>
    </source>
</evidence>
<dbReference type="PATRIC" id="fig|40335.7.peg.2852"/>
<evidence type="ECO:0000256" key="1">
    <source>
        <dbReference type="SAM" id="MobiDB-lite"/>
    </source>
</evidence>
<dbReference type="OrthoDB" id="5650317at2"/>
<feature type="compositionally biased region" description="Basic and acidic residues" evidence="1">
    <location>
        <begin position="304"/>
        <end position="318"/>
    </location>
</feature>